<keyword evidence="6 9" id="KW-1133">Transmembrane helix</keyword>
<evidence type="ECO:0000256" key="4">
    <source>
        <dbReference type="ARBA" id="ARBA00022692"/>
    </source>
</evidence>
<evidence type="ECO:0000256" key="2">
    <source>
        <dbReference type="ARBA" id="ARBA00008445"/>
    </source>
</evidence>
<comment type="function">
    <text evidence="9">Involved in protein export. Participates in an early event of protein translocation.</text>
</comment>
<dbReference type="NCBIfam" id="TIGR00810">
    <property type="entry name" value="secG"/>
    <property type="match status" value="1"/>
</dbReference>
<reference evidence="10 11" key="1">
    <citation type="submission" date="2015-08" db="EMBL/GenBank/DDBJ databases">
        <title>Draft Genome Sequences of 11 Lactococcus lactis subspecies cremoris strains.</title>
        <authorList>
            <person name="Wels M."/>
            <person name="Backus L."/>
            <person name="Boekhorst J."/>
            <person name="Dijkstra A."/>
            <person name="Beerthuizen M."/>
            <person name="Siezen R."/>
            <person name="Bachmann H."/>
            <person name="Van Hijum S."/>
        </authorList>
    </citation>
    <scope>NUCLEOTIDE SEQUENCE [LARGE SCALE GENOMIC DNA]</scope>
    <source>
        <strain evidence="10 11">KW10</strain>
    </source>
</reference>
<evidence type="ECO:0000256" key="5">
    <source>
        <dbReference type="ARBA" id="ARBA00022927"/>
    </source>
</evidence>
<keyword evidence="4 9" id="KW-0812">Transmembrane</keyword>
<dbReference type="PATRIC" id="fig|1359.32.peg.1280"/>
<dbReference type="InterPro" id="IPR004692">
    <property type="entry name" value="SecG"/>
</dbReference>
<comment type="similarity">
    <text evidence="2 9">Belongs to the SecG family.</text>
</comment>
<sequence length="79" mass="8803">MYSTLIYMLIVVSLIIIMLVLLQPSKQQDALSLLSSDQSSALFEKQKLRGFSLILQYTTAVLGGVWLILGIILMYLGSH</sequence>
<accession>A0A166KKE4</accession>
<keyword evidence="7 9" id="KW-0811">Translocation</keyword>
<dbReference type="AlphaFoldDB" id="A0A166KKE4"/>
<dbReference type="GO" id="GO:0009306">
    <property type="term" value="P:protein secretion"/>
    <property type="evidence" value="ECO:0007669"/>
    <property type="project" value="UniProtKB-UniRule"/>
</dbReference>
<proteinExistence type="inferred from homology"/>
<evidence type="ECO:0000256" key="9">
    <source>
        <dbReference type="RuleBase" id="RU365087"/>
    </source>
</evidence>
<comment type="caution">
    <text evidence="10">The sequence shown here is derived from an EMBL/GenBank/DDBJ whole genome shotgun (WGS) entry which is preliminary data.</text>
</comment>
<feature type="transmembrane region" description="Helical" evidence="9">
    <location>
        <begin position="6"/>
        <end position="22"/>
    </location>
</feature>
<evidence type="ECO:0000256" key="7">
    <source>
        <dbReference type="ARBA" id="ARBA00023010"/>
    </source>
</evidence>
<dbReference type="Proteomes" id="UP000076519">
    <property type="component" value="Unassembled WGS sequence"/>
</dbReference>
<dbReference type="PRINTS" id="PR01651">
    <property type="entry name" value="SECGEXPORT"/>
</dbReference>
<dbReference type="Pfam" id="PF03840">
    <property type="entry name" value="SecG"/>
    <property type="match status" value="1"/>
</dbReference>
<evidence type="ECO:0000256" key="3">
    <source>
        <dbReference type="ARBA" id="ARBA00022448"/>
    </source>
</evidence>
<dbReference type="RefSeq" id="WP_063281016.1">
    <property type="nucleotide sequence ID" value="NZ_LIYF01000003.1"/>
</dbReference>
<evidence type="ECO:0000256" key="8">
    <source>
        <dbReference type="ARBA" id="ARBA00023136"/>
    </source>
</evidence>
<protein>
    <recommendedName>
        <fullName evidence="9">Protein-export membrane protein SecG</fullName>
    </recommendedName>
</protein>
<comment type="subcellular location">
    <subcellularLocation>
        <location evidence="9">Cell membrane</location>
        <topology evidence="9">Multi-pass membrane protein</topology>
    </subcellularLocation>
    <subcellularLocation>
        <location evidence="1">Membrane</location>
        <topology evidence="1">Multi-pass membrane protein</topology>
    </subcellularLocation>
</comment>
<dbReference type="GO" id="GO:0005886">
    <property type="term" value="C:plasma membrane"/>
    <property type="evidence" value="ECO:0007669"/>
    <property type="project" value="UniProtKB-SubCell"/>
</dbReference>
<evidence type="ECO:0000313" key="10">
    <source>
        <dbReference type="EMBL" id="KZK08519.1"/>
    </source>
</evidence>
<feature type="transmembrane region" description="Helical" evidence="9">
    <location>
        <begin position="54"/>
        <end position="76"/>
    </location>
</feature>
<evidence type="ECO:0000256" key="6">
    <source>
        <dbReference type="ARBA" id="ARBA00022989"/>
    </source>
</evidence>
<evidence type="ECO:0000313" key="11">
    <source>
        <dbReference type="Proteomes" id="UP000076519"/>
    </source>
</evidence>
<keyword evidence="9" id="KW-1003">Cell membrane</keyword>
<dbReference type="GO" id="GO:0015450">
    <property type="term" value="F:protein-transporting ATPase activity"/>
    <property type="evidence" value="ECO:0007669"/>
    <property type="project" value="UniProtKB-UniRule"/>
</dbReference>
<gene>
    <name evidence="10" type="ORF">AB996_0127</name>
</gene>
<name>A0A166KKE4_LACLC</name>
<keyword evidence="5 9" id="KW-0653">Protein transport</keyword>
<dbReference type="EMBL" id="LIYF01000003">
    <property type="protein sequence ID" value="KZK08519.1"/>
    <property type="molecule type" value="Genomic_DNA"/>
</dbReference>
<keyword evidence="8 9" id="KW-0472">Membrane</keyword>
<organism evidence="10 11">
    <name type="scientific">Lactococcus lactis subsp. cremoris</name>
    <name type="common">Streptococcus cremoris</name>
    <dbReference type="NCBI Taxonomy" id="1359"/>
    <lineage>
        <taxon>Bacteria</taxon>
        <taxon>Bacillati</taxon>
        <taxon>Bacillota</taxon>
        <taxon>Bacilli</taxon>
        <taxon>Lactobacillales</taxon>
        <taxon>Streptococcaceae</taxon>
        <taxon>Lactococcus</taxon>
    </lineage>
</organism>
<keyword evidence="3 9" id="KW-0813">Transport</keyword>
<evidence type="ECO:0000256" key="1">
    <source>
        <dbReference type="ARBA" id="ARBA00004141"/>
    </source>
</evidence>